<keyword evidence="5" id="KW-0812">Transmembrane</keyword>
<evidence type="ECO:0000256" key="5">
    <source>
        <dbReference type="SAM" id="Phobius"/>
    </source>
</evidence>
<dbReference type="AlphaFoldDB" id="A0A3S9HDC9"/>
<dbReference type="PANTHER" id="PTHR13806:SF46">
    <property type="entry name" value="FLOTILLIN-1-RELATED"/>
    <property type="match status" value="1"/>
</dbReference>
<dbReference type="GO" id="GO:0072659">
    <property type="term" value="P:protein localization to plasma membrane"/>
    <property type="evidence" value="ECO:0007669"/>
    <property type="project" value="TreeGrafter"/>
</dbReference>
<feature type="transmembrane region" description="Helical" evidence="5">
    <location>
        <begin position="6"/>
        <end position="26"/>
    </location>
</feature>
<reference evidence="8" key="1">
    <citation type="submission" date="2018-12" db="EMBL/GenBank/DDBJ databases">
        <title>Complete genome sequencing of Jeotgalibaca sp. H21T32.</title>
        <authorList>
            <person name="Bae J.-W."/>
            <person name="Lee S.-Y."/>
        </authorList>
    </citation>
    <scope>NUCLEOTIDE SEQUENCE [LARGE SCALE GENOMIC DNA]</scope>
    <source>
        <strain evidence="8">H21T32</strain>
    </source>
</reference>
<dbReference type="SMART" id="SM00244">
    <property type="entry name" value="PHB"/>
    <property type="match status" value="1"/>
</dbReference>
<evidence type="ECO:0000256" key="1">
    <source>
        <dbReference type="ARBA" id="ARBA00004370"/>
    </source>
</evidence>
<gene>
    <name evidence="7" type="ORF">EJN90_12215</name>
</gene>
<comment type="similarity">
    <text evidence="2">Belongs to the band 7/mec-2 family. Flotillin subfamily.</text>
</comment>
<evidence type="ECO:0000259" key="6">
    <source>
        <dbReference type="SMART" id="SM00244"/>
    </source>
</evidence>
<dbReference type="EMBL" id="CP034465">
    <property type="protein sequence ID" value="AZP05344.1"/>
    <property type="molecule type" value="Genomic_DNA"/>
</dbReference>
<keyword evidence="4" id="KW-0175">Coiled coil</keyword>
<dbReference type="InterPro" id="IPR027705">
    <property type="entry name" value="Flotillin_fam"/>
</dbReference>
<dbReference type="GO" id="GO:0005886">
    <property type="term" value="C:plasma membrane"/>
    <property type="evidence" value="ECO:0007669"/>
    <property type="project" value="TreeGrafter"/>
</dbReference>
<dbReference type="OrthoDB" id="9786220at2"/>
<name>A0A3S9HDC9_9LACT</name>
<dbReference type="KEGG" id="jeh:EJN90_12215"/>
<dbReference type="GO" id="GO:0002020">
    <property type="term" value="F:protease binding"/>
    <property type="evidence" value="ECO:0007669"/>
    <property type="project" value="TreeGrafter"/>
</dbReference>
<keyword evidence="8" id="KW-1185">Reference proteome</keyword>
<evidence type="ECO:0000256" key="4">
    <source>
        <dbReference type="SAM" id="Coils"/>
    </source>
</evidence>
<dbReference type="Proteomes" id="UP000273326">
    <property type="component" value="Chromosome"/>
</dbReference>
<dbReference type="SUPFAM" id="SSF117892">
    <property type="entry name" value="Band 7/SPFH domain"/>
    <property type="match status" value="1"/>
</dbReference>
<dbReference type="Pfam" id="PF01145">
    <property type="entry name" value="Band_7"/>
    <property type="match status" value="1"/>
</dbReference>
<accession>A0A3S9HDC9</accession>
<feature type="domain" description="Band 7" evidence="6">
    <location>
        <begin position="45"/>
        <end position="202"/>
    </location>
</feature>
<dbReference type="Pfam" id="PF15975">
    <property type="entry name" value="Flot"/>
    <property type="match status" value="1"/>
</dbReference>
<organism evidence="7 8">
    <name type="scientific">Jeotgalibaca ciconiae</name>
    <dbReference type="NCBI Taxonomy" id="2496265"/>
    <lineage>
        <taxon>Bacteria</taxon>
        <taxon>Bacillati</taxon>
        <taxon>Bacillota</taxon>
        <taxon>Bacilli</taxon>
        <taxon>Lactobacillales</taxon>
        <taxon>Carnobacteriaceae</taxon>
        <taxon>Jeotgalibaca</taxon>
    </lineage>
</organism>
<keyword evidence="5" id="KW-1133">Transmembrane helix</keyword>
<dbReference type="PANTHER" id="PTHR13806">
    <property type="entry name" value="FLOTILLIN-RELATED"/>
    <property type="match status" value="1"/>
</dbReference>
<proteinExistence type="inferred from homology"/>
<evidence type="ECO:0000256" key="2">
    <source>
        <dbReference type="ARBA" id="ARBA00007161"/>
    </source>
</evidence>
<comment type="subcellular location">
    <subcellularLocation>
        <location evidence="1">Membrane</location>
    </subcellularLocation>
</comment>
<dbReference type="CDD" id="cd03399">
    <property type="entry name" value="SPFH_flotillin"/>
    <property type="match status" value="1"/>
</dbReference>
<dbReference type="Gene3D" id="3.30.479.30">
    <property type="entry name" value="Band 7 domain"/>
    <property type="match status" value="1"/>
</dbReference>
<dbReference type="InterPro" id="IPR031905">
    <property type="entry name" value="Flotillin_C"/>
</dbReference>
<dbReference type="InterPro" id="IPR001107">
    <property type="entry name" value="Band_7"/>
</dbReference>
<evidence type="ECO:0000313" key="8">
    <source>
        <dbReference type="Proteomes" id="UP000273326"/>
    </source>
</evidence>
<evidence type="ECO:0000256" key="3">
    <source>
        <dbReference type="ARBA" id="ARBA00023136"/>
    </source>
</evidence>
<dbReference type="InterPro" id="IPR036013">
    <property type="entry name" value="Band_7/SPFH_dom_sf"/>
</dbReference>
<protein>
    <submittedName>
        <fullName evidence="7">Flotillin family protein</fullName>
    </submittedName>
</protein>
<sequence length="512" mass="56194">MEEYLIWIGLAAVVIVFLVAIIGRYVTVSPDTALIVSGSFLGKGNNVFTDKENNKMKIVRGGGTFLWPIFQQGKRLSLMSSKLEVGASEVYTKQGVPISATGTVIIKIGSSVEEIATAAEQYLGKETNELEEEAQEVLEGHLRAILGSLTVEEIYRERDEFGAQVQQVASHDLEKMGLKIVSFTIKDVGDSNGYLESLGRPQIAEVKKNAEIAEAEAEKTTIIQKADAMKQAREAENRRAGEIALSEKDKQLKLAEYKKEQDVQQAIADKAYQLQDAELQKQLVEKQKEIELVDRRKQIEIETEEVFLAAKKLEAEVEKSADAKRYADVQKAEADKQRRILDAEAAARELELNAQAEAESIAKVGKAKAEAESLNISEVGRAKAEAAKKLAEAYKEYGQQAIMLELLKVYPEIVKYAAEPISNIDKITIIDGGEGNGVSQVSGYTTKTLAGIQESLKETLGLDMSELINSYVGNSNVGSKIADLNETLESNKFVTPISNVVETKTPVEQTTE</sequence>
<keyword evidence="3 5" id="KW-0472">Membrane</keyword>
<evidence type="ECO:0000313" key="7">
    <source>
        <dbReference type="EMBL" id="AZP05344.1"/>
    </source>
</evidence>
<feature type="coiled-coil region" evidence="4">
    <location>
        <begin position="203"/>
        <end position="232"/>
    </location>
</feature>
<dbReference type="RefSeq" id="WP_126111644.1">
    <property type="nucleotide sequence ID" value="NZ_CP034465.1"/>
</dbReference>